<dbReference type="FunFam" id="2.40.50.140:FF:000160">
    <property type="entry name" value="single-stranded DNA-binding protein, mitochondrial"/>
    <property type="match status" value="1"/>
</dbReference>
<reference evidence="4 5" key="1">
    <citation type="submission" date="2019-01" db="EMBL/GenBank/DDBJ databases">
        <title>Sequencing of cultivated peanut Arachis hypogaea provides insights into genome evolution and oil improvement.</title>
        <authorList>
            <person name="Chen X."/>
        </authorList>
    </citation>
    <scope>NUCLEOTIDE SEQUENCE [LARGE SCALE GENOMIC DNA]</scope>
    <source>
        <strain evidence="5">cv. Fuhuasheng</strain>
        <tissue evidence="4">Leaves</tissue>
    </source>
</reference>
<sequence length="222" mass="24605">MSSSSGFTSISRKLYRSLLSARSPYTLNLPRHFSTTNPLSDSDESSLPDSDTSPDSSSEQQQQKFFDRPLENGLDVGIYRAILVGEAGQKPVQKKLRSGTVMTLLSIGTGGIRNNRRPLEGEKPSDYANRGAVQWHRVCIYPQRLGNLAMKTVLPGSILYVEGNLETKVFADPVTGLVRRVREVAVRRNGIFFFPLVLVQRGIRLATEKISRNLKGLCMACC</sequence>
<protein>
    <recommendedName>
        <fullName evidence="6">Single-stranded DNA-binding protein</fullName>
    </recommendedName>
</protein>
<dbReference type="STRING" id="3818.A0A445A1U9"/>
<gene>
    <name evidence="4" type="ORF">Ahy_B03g065518</name>
</gene>
<dbReference type="InterPro" id="IPR011344">
    <property type="entry name" value="ssDNA-bd"/>
</dbReference>
<dbReference type="PANTHER" id="PTHR10302:SF16">
    <property type="entry name" value="NUCLEIC ACID-BINDING, OB-FOLD-LIKE PROTEIN"/>
    <property type="match status" value="1"/>
</dbReference>
<keyword evidence="1 2" id="KW-0238">DNA-binding</keyword>
<dbReference type="Pfam" id="PF00436">
    <property type="entry name" value="SSB"/>
    <property type="match status" value="1"/>
</dbReference>
<dbReference type="Proteomes" id="UP000289738">
    <property type="component" value="Chromosome B03"/>
</dbReference>
<dbReference type="InterPro" id="IPR012340">
    <property type="entry name" value="NA-bd_OB-fold"/>
</dbReference>
<feature type="compositionally biased region" description="Low complexity" evidence="3">
    <location>
        <begin position="47"/>
        <end position="59"/>
    </location>
</feature>
<evidence type="ECO:0000313" key="4">
    <source>
        <dbReference type="EMBL" id="RYR20410.1"/>
    </source>
</evidence>
<feature type="region of interest" description="Disordered" evidence="3">
    <location>
        <begin position="29"/>
        <end position="63"/>
    </location>
</feature>
<evidence type="ECO:0000256" key="1">
    <source>
        <dbReference type="ARBA" id="ARBA00023125"/>
    </source>
</evidence>
<proteinExistence type="predicted"/>
<evidence type="ECO:0000313" key="5">
    <source>
        <dbReference type="Proteomes" id="UP000289738"/>
    </source>
</evidence>
<dbReference type="GO" id="GO:0042645">
    <property type="term" value="C:mitochondrial nucleoid"/>
    <property type="evidence" value="ECO:0007669"/>
    <property type="project" value="TreeGrafter"/>
</dbReference>
<accession>A0A445A1U9</accession>
<dbReference type="PROSITE" id="PS50935">
    <property type="entry name" value="SSB"/>
    <property type="match status" value="1"/>
</dbReference>
<dbReference type="SUPFAM" id="SSF50249">
    <property type="entry name" value="Nucleic acid-binding proteins"/>
    <property type="match status" value="1"/>
</dbReference>
<dbReference type="PANTHER" id="PTHR10302">
    <property type="entry name" value="SINGLE-STRANDED DNA-BINDING PROTEIN"/>
    <property type="match status" value="1"/>
</dbReference>
<dbReference type="EMBL" id="SDMP01000013">
    <property type="protein sequence ID" value="RYR20410.1"/>
    <property type="molecule type" value="Genomic_DNA"/>
</dbReference>
<name>A0A445A1U9_ARAHY</name>
<comment type="caution">
    <text evidence="4">The sequence shown here is derived from an EMBL/GenBank/DDBJ whole genome shotgun (WGS) entry which is preliminary data.</text>
</comment>
<dbReference type="AlphaFoldDB" id="A0A445A1U9"/>
<evidence type="ECO:0000256" key="2">
    <source>
        <dbReference type="PROSITE-ProRule" id="PRU00252"/>
    </source>
</evidence>
<evidence type="ECO:0000256" key="3">
    <source>
        <dbReference type="SAM" id="MobiDB-lite"/>
    </source>
</evidence>
<dbReference type="InterPro" id="IPR000424">
    <property type="entry name" value="Primosome_PriB/ssb"/>
</dbReference>
<organism evidence="4 5">
    <name type="scientific">Arachis hypogaea</name>
    <name type="common">Peanut</name>
    <dbReference type="NCBI Taxonomy" id="3818"/>
    <lineage>
        <taxon>Eukaryota</taxon>
        <taxon>Viridiplantae</taxon>
        <taxon>Streptophyta</taxon>
        <taxon>Embryophyta</taxon>
        <taxon>Tracheophyta</taxon>
        <taxon>Spermatophyta</taxon>
        <taxon>Magnoliopsida</taxon>
        <taxon>eudicotyledons</taxon>
        <taxon>Gunneridae</taxon>
        <taxon>Pentapetalae</taxon>
        <taxon>rosids</taxon>
        <taxon>fabids</taxon>
        <taxon>Fabales</taxon>
        <taxon>Fabaceae</taxon>
        <taxon>Papilionoideae</taxon>
        <taxon>50 kb inversion clade</taxon>
        <taxon>dalbergioids sensu lato</taxon>
        <taxon>Dalbergieae</taxon>
        <taxon>Pterocarpus clade</taxon>
        <taxon>Arachis</taxon>
    </lineage>
</organism>
<dbReference type="GO" id="GO:0006264">
    <property type="term" value="P:mitochondrial DNA replication"/>
    <property type="evidence" value="ECO:0007669"/>
    <property type="project" value="TreeGrafter"/>
</dbReference>
<dbReference type="GO" id="GO:0003697">
    <property type="term" value="F:single-stranded DNA binding"/>
    <property type="evidence" value="ECO:0007669"/>
    <property type="project" value="InterPro"/>
</dbReference>
<keyword evidence="5" id="KW-1185">Reference proteome</keyword>
<evidence type="ECO:0008006" key="6">
    <source>
        <dbReference type="Google" id="ProtNLM"/>
    </source>
</evidence>
<dbReference type="Gene3D" id="2.40.50.140">
    <property type="entry name" value="Nucleic acid-binding proteins"/>
    <property type="match status" value="1"/>
</dbReference>